<dbReference type="Pfam" id="PF18890">
    <property type="entry name" value="FANCL_d2"/>
    <property type="match status" value="1"/>
</dbReference>
<dbReference type="CDD" id="cd23831">
    <property type="entry name" value="DRWD-N_FANCL"/>
    <property type="match status" value="1"/>
</dbReference>
<gene>
    <name evidence="4" type="ORF">DFA_11053</name>
</gene>
<proteinExistence type="predicted"/>
<dbReference type="SUPFAM" id="SSF57850">
    <property type="entry name" value="RING/U-box"/>
    <property type="match status" value="1"/>
</dbReference>
<dbReference type="GO" id="GO:0036297">
    <property type="term" value="P:interstrand cross-link repair"/>
    <property type="evidence" value="ECO:0007669"/>
    <property type="project" value="InterPro"/>
</dbReference>
<dbReference type="PANTHER" id="PTHR13206:SF0">
    <property type="entry name" value="E3 UBIQUITIN-PROTEIN LIGASE FANCL"/>
    <property type="match status" value="1"/>
</dbReference>
<name>F4QEH9_CACFS</name>
<dbReference type="EMBL" id="GL883029">
    <property type="protein sequence ID" value="EGG13292.1"/>
    <property type="molecule type" value="Genomic_DNA"/>
</dbReference>
<dbReference type="GO" id="GO:0043240">
    <property type="term" value="C:Fanconi anaemia nuclear complex"/>
    <property type="evidence" value="ECO:0007669"/>
    <property type="project" value="InterPro"/>
</dbReference>
<dbReference type="STRING" id="1054147.F4QEH9"/>
<dbReference type="Proteomes" id="UP000007797">
    <property type="component" value="Unassembled WGS sequence"/>
</dbReference>
<feature type="domain" description="FANCL C-terminal" evidence="2">
    <location>
        <begin position="251"/>
        <end position="330"/>
    </location>
</feature>
<dbReference type="InterPro" id="IPR026848">
    <property type="entry name" value="Fancl"/>
</dbReference>
<dbReference type="InterPro" id="IPR013083">
    <property type="entry name" value="Znf_RING/FYVE/PHD"/>
</dbReference>
<dbReference type="PANTHER" id="PTHR13206">
    <property type="entry name" value="UBIQUITIN LIGASE PROTEIN PHF9 FANCONI ANEMIA GROUP L PROTEIN"/>
    <property type="match status" value="1"/>
</dbReference>
<dbReference type="Gene3D" id="3.10.110.10">
    <property type="entry name" value="Ubiquitin Conjugating Enzyme"/>
    <property type="match status" value="1"/>
</dbReference>
<dbReference type="KEGG" id="dfa:DFA_11053"/>
<dbReference type="InterPro" id="IPR026850">
    <property type="entry name" value="FANCL_C"/>
</dbReference>
<evidence type="ECO:0000259" key="1">
    <source>
        <dbReference type="Pfam" id="PF09765"/>
    </source>
</evidence>
<reference evidence="5" key="1">
    <citation type="journal article" date="2011" name="Genome Res.">
        <title>Phylogeny-wide analysis of social amoeba genomes highlights ancient origins for complex intercellular communication.</title>
        <authorList>
            <person name="Heidel A.J."/>
            <person name="Lawal H.M."/>
            <person name="Felder M."/>
            <person name="Schilde C."/>
            <person name="Helps N.R."/>
            <person name="Tunggal B."/>
            <person name="Rivero F."/>
            <person name="John U."/>
            <person name="Schleicher M."/>
            <person name="Eichinger L."/>
            <person name="Platzer M."/>
            <person name="Noegel A.A."/>
            <person name="Schaap P."/>
            <person name="Gloeckner G."/>
        </authorList>
    </citation>
    <scope>NUCLEOTIDE SEQUENCE [LARGE SCALE GENOMIC DNA]</scope>
    <source>
        <strain evidence="5">SH3</strain>
    </source>
</reference>
<evidence type="ECO:0000313" key="4">
    <source>
        <dbReference type="EMBL" id="EGG13292.1"/>
    </source>
</evidence>
<dbReference type="GO" id="GO:0061630">
    <property type="term" value="F:ubiquitin protein ligase activity"/>
    <property type="evidence" value="ECO:0007669"/>
    <property type="project" value="TreeGrafter"/>
</dbReference>
<dbReference type="AlphaFoldDB" id="F4QEH9"/>
<feature type="domain" description="FANCL UBC-like" evidence="3">
    <location>
        <begin position="107"/>
        <end position="186"/>
    </location>
</feature>
<dbReference type="GO" id="GO:0006513">
    <property type="term" value="P:protein monoubiquitination"/>
    <property type="evidence" value="ECO:0007669"/>
    <property type="project" value="TreeGrafter"/>
</dbReference>
<dbReference type="SMART" id="SM01197">
    <property type="entry name" value="FANCL_C"/>
    <property type="match status" value="1"/>
</dbReference>
<keyword evidence="5" id="KW-1185">Reference proteome</keyword>
<dbReference type="Pfam" id="PF09765">
    <property type="entry name" value="FANCL_d1"/>
    <property type="match status" value="1"/>
</dbReference>
<protein>
    <recommendedName>
        <fullName evidence="6">RING-type domain-containing protein</fullName>
    </recommendedName>
</protein>
<sequence>MNEIFPYLVPTDNSFTEYCGYIVWNNKQYPVEIGFAKEKTTIEECKFNCSEELSEILSPFLPTIKNRLQQSNDTQSFLLEFKDILNRIKTQKENEKESLKNVLPFEVYTLVLREIDQIGWNRVLSIDKSFCNMEIVIRDQANRDVLVDIAVPSNYPVGMPLVKCLLPCNIVPPMMERDSKYSLPNIIDYIQAIVVKHQTFFDVMDEIDKSVWVIEPEKPNRSHITRRIVVANNCTLLININPINPRSFPDFQCAICYSHRLVSEDINNNNASSTSSSGTIPDKTCNNIQCNRQFHRVCLLEYFKTLPNSRSAFNSTVGDCPYCQTQLSCQTN</sequence>
<dbReference type="InterPro" id="IPR019162">
    <property type="entry name" value="FancL_WD-rpt_cont_dom"/>
</dbReference>
<dbReference type="InterPro" id="IPR016135">
    <property type="entry name" value="UBQ-conjugating_enzyme/RWD"/>
</dbReference>
<dbReference type="OMA" id="DEIGWNK"/>
<evidence type="ECO:0008006" key="6">
    <source>
        <dbReference type="Google" id="ProtNLM"/>
    </source>
</evidence>
<dbReference type="CDD" id="cd23786">
    <property type="entry name" value="ELF_FANCL"/>
    <property type="match status" value="1"/>
</dbReference>
<evidence type="ECO:0000259" key="2">
    <source>
        <dbReference type="Pfam" id="PF11793"/>
    </source>
</evidence>
<dbReference type="InterPro" id="IPR043898">
    <property type="entry name" value="FANCL_d2"/>
</dbReference>
<dbReference type="CDD" id="cd23832">
    <property type="entry name" value="DRWD-C_FANCL"/>
    <property type="match status" value="1"/>
</dbReference>
<feature type="domain" description="Fanconi anemia complex subunit FancL WD-repeat containing" evidence="1">
    <location>
        <begin position="4"/>
        <end position="87"/>
    </location>
</feature>
<organism evidence="4 5">
    <name type="scientific">Cavenderia fasciculata</name>
    <name type="common">Slime mold</name>
    <name type="synonym">Dictyostelium fasciculatum</name>
    <dbReference type="NCBI Taxonomy" id="261658"/>
    <lineage>
        <taxon>Eukaryota</taxon>
        <taxon>Amoebozoa</taxon>
        <taxon>Evosea</taxon>
        <taxon>Eumycetozoa</taxon>
        <taxon>Dictyostelia</taxon>
        <taxon>Acytosteliales</taxon>
        <taxon>Cavenderiaceae</taxon>
        <taxon>Cavenderia</taxon>
    </lineage>
</organism>
<evidence type="ECO:0000259" key="3">
    <source>
        <dbReference type="Pfam" id="PF18890"/>
    </source>
</evidence>
<dbReference type="Pfam" id="PF11793">
    <property type="entry name" value="FANCL_C"/>
    <property type="match status" value="1"/>
</dbReference>
<dbReference type="OrthoDB" id="10263265at2759"/>
<dbReference type="Gene3D" id="3.30.40.10">
    <property type="entry name" value="Zinc/RING finger domain, C3HC4 (zinc finger)"/>
    <property type="match status" value="1"/>
</dbReference>
<dbReference type="GeneID" id="14866471"/>
<evidence type="ECO:0000313" key="5">
    <source>
        <dbReference type="Proteomes" id="UP000007797"/>
    </source>
</evidence>
<dbReference type="RefSeq" id="XP_004349991.1">
    <property type="nucleotide sequence ID" value="XM_004349941.1"/>
</dbReference>
<accession>F4QEH9</accession>